<reference evidence="7 8" key="1">
    <citation type="submission" date="2019-06" db="EMBL/GenBank/DDBJ databases">
        <title>Sequencing the genomes of 1000 actinobacteria strains.</title>
        <authorList>
            <person name="Klenk H.-P."/>
        </authorList>
    </citation>
    <scope>NUCLEOTIDE SEQUENCE [LARGE SCALE GENOMIC DNA]</scope>
    <source>
        <strain evidence="7 8">DSM 105492</strain>
    </source>
</reference>
<evidence type="ECO:0000256" key="4">
    <source>
        <dbReference type="ARBA" id="ARBA00022840"/>
    </source>
</evidence>
<dbReference type="InterPro" id="IPR017871">
    <property type="entry name" value="ABC_transporter-like_CS"/>
</dbReference>
<protein>
    <submittedName>
        <fullName evidence="7">ABC-2 type transport system ATP-binding protein</fullName>
    </submittedName>
</protein>
<dbReference type="PANTHER" id="PTHR42711">
    <property type="entry name" value="ABC TRANSPORTER ATP-BINDING PROTEIN"/>
    <property type="match status" value="1"/>
</dbReference>
<sequence length="238" mass="25693">MAIIEVSGVSKSYAGRAALSDVALTVHADEIFGIMGPNGAGKTTLVEIIEGLRAADSGRVRVLGMDPRTERRRLNESLGVQLQNTELPDNLKVREALQLYASFYRSPADWPAVMATWGLTEFSDARVGRLSGGQKQRLVIALALVGDPLLVVLDELTTGLDPSARRETLSLVRRVRDNGVTVLLISHFMDEIEALCDRVAVLSRGRVLAVDTPAALAERVEERTLDTAFDKLTGGGGE</sequence>
<feature type="domain" description="ABC transporter" evidence="6">
    <location>
        <begin position="4"/>
        <end position="229"/>
    </location>
</feature>
<evidence type="ECO:0000256" key="2">
    <source>
        <dbReference type="ARBA" id="ARBA00022448"/>
    </source>
</evidence>
<dbReference type="Proteomes" id="UP000320235">
    <property type="component" value="Unassembled WGS sequence"/>
</dbReference>
<evidence type="ECO:0000313" key="8">
    <source>
        <dbReference type="Proteomes" id="UP000320235"/>
    </source>
</evidence>
<dbReference type="InterPro" id="IPR003593">
    <property type="entry name" value="AAA+_ATPase"/>
</dbReference>
<keyword evidence="4 7" id="KW-0067">ATP-binding</keyword>
<dbReference type="PROSITE" id="PS00211">
    <property type="entry name" value="ABC_TRANSPORTER_1"/>
    <property type="match status" value="1"/>
</dbReference>
<evidence type="ECO:0000256" key="3">
    <source>
        <dbReference type="ARBA" id="ARBA00022741"/>
    </source>
</evidence>
<dbReference type="PANTHER" id="PTHR42711:SF16">
    <property type="entry name" value="ABC TRANSPORTER ATP-BINDING PROTEIN"/>
    <property type="match status" value="1"/>
</dbReference>
<dbReference type="GO" id="GO:0005524">
    <property type="term" value="F:ATP binding"/>
    <property type="evidence" value="ECO:0007669"/>
    <property type="project" value="UniProtKB-KW"/>
</dbReference>
<dbReference type="CDD" id="cd03230">
    <property type="entry name" value="ABC_DR_subfamily_A"/>
    <property type="match status" value="1"/>
</dbReference>
<dbReference type="EMBL" id="VFPE01000001">
    <property type="protein sequence ID" value="TQM34235.1"/>
    <property type="molecule type" value="Genomic_DNA"/>
</dbReference>
<evidence type="ECO:0000259" key="6">
    <source>
        <dbReference type="PROSITE" id="PS50893"/>
    </source>
</evidence>
<organism evidence="7 8">
    <name type="scientific">Microbacterium kyungheense</name>
    <dbReference type="NCBI Taxonomy" id="1263636"/>
    <lineage>
        <taxon>Bacteria</taxon>
        <taxon>Bacillati</taxon>
        <taxon>Actinomycetota</taxon>
        <taxon>Actinomycetes</taxon>
        <taxon>Micrococcales</taxon>
        <taxon>Microbacteriaceae</taxon>
        <taxon>Microbacterium</taxon>
    </lineage>
</organism>
<keyword evidence="5" id="KW-0046">Antibiotic resistance</keyword>
<dbReference type="GO" id="GO:0005886">
    <property type="term" value="C:plasma membrane"/>
    <property type="evidence" value="ECO:0007669"/>
    <property type="project" value="UniProtKB-SubCell"/>
</dbReference>
<dbReference type="InterPro" id="IPR027417">
    <property type="entry name" value="P-loop_NTPase"/>
</dbReference>
<keyword evidence="2" id="KW-0813">Transport</keyword>
<comment type="caution">
    <text evidence="7">The sequence shown here is derived from an EMBL/GenBank/DDBJ whole genome shotgun (WGS) entry which is preliminary data.</text>
</comment>
<dbReference type="SUPFAM" id="SSF52540">
    <property type="entry name" value="P-loop containing nucleoside triphosphate hydrolases"/>
    <property type="match status" value="1"/>
</dbReference>
<evidence type="ECO:0000256" key="1">
    <source>
        <dbReference type="ARBA" id="ARBA00004202"/>
    </source>
</evidence>
<dbReference type="Gene3D" id="3.40.50.300">
    <property type="entry name" value="P-loop containing nucleotide triphosphate hydrolases"/>
    <property type="match status" value="1"/>
</dbReference>
<accession>A0A543FK86</accession>
<dbReference type="GO" id="GO:0046677">
    <property type="term" value="P:response to antibiotic"/>
    <property type="evidence" value="ECO:0007669"/>
    <property type="project" value="UniProtKB-KW"/>
</dbReference>
<keyword evidence="3" id="KW-0547">Nucleotide-binding</keyword>
<dbReference type="AlphaFoldDB" id="A0A543FK86"/>
<dbReference type="GO" id="GO:0016887">
    <property type="term" value="F:ATP hydrolysis activity"/>
    <property type="evidence" value="ECO:0007669"/>
    <property type="project" value="InterPro"/>
</dbReference>
<dbReference type="SMART" id="SM00382">
    <property type="entry name" value="AAA"/>
    <property type="match status" value="1"/>
</dbReference>
<comment type="subcellular location">
    <subcellularLocation>
        <location evidence="1">Cell membrane</location>
        <topology evidence="1">Peripheral membrane protein</topology>
    </subcellularLocation>
</comment>
<gene>
    <name evidence="7" type="ORF">FB391_0522</name>
</gene>
<evidence type="ECO:0000313" key="7">
    <source>
        <dbReference type="EMBL" id="TQM34235.1"/>
    </source>
</evidence>
<name>A0A543FK86_9MICO</name>
<dbReference type="RefSeq" id="WP_141892716.1">
    <property type="nucleotide sequence ID" value="NZ_BAABLH010000001.1"/>
</dbReference>
<dbReference type="InterPro" id="IPR050763">
    <property type="entry name" value="ABC_transporter_ATP-binding"/>
</dbReference>
<keyword evidence="8" id="KW-1185">Reference proteome</keyword>
<proteinExistence type="predicted"/>
<evidence type="ECO:0000256" key="5">
    <source>
        <dbReference type="ARBA" id="ARBA00023251"/>
    </source>
</evidence>
<dbReference type="Pfam" id="PF00005">
    <property type="entry name" value="ABC_tran"/>
    <property type="match status" value="1"/>
</dbReference>
<dbReference type="InterPro" id="IPR003439">
    <property type="entry name" value="ABC_transporter-like_ATP-bd"/>
</dbReference>
<dbReference type="PROSITE" id="PS50893">
    <property type="entry name" value="ABC_TRANSPORTER_2"/>
    <property type="match status" value="1"/>
</dbReference>
<dbReference type="OrthoDB" id="9804819at2"/>